<accession>A0A086Z1K6</accession>
<dbReference type="Pfam" id="PF06114">
    <property type="entry name" value="Peptidase_M78"/>
    <property type="match status" value="1"/>
</dbReference>
<evidence type="ECO:0000259" key="1">
    <source>
        <dbReference type="Pfam" id="PF06114"/>
    </source>
</evidence>
<proteinExistence type="predicted"/>
<dbReference type="KEGG" id="bact:AB656_04140"/>
<feature type="domain" description="IrrE N-terminal-like" evidence="1">
    <location>
        <begin position="31"/>
        <end position="88"/>
    </location>
</feature>
<dbReference type="eggNOG" id="ENOG502ZX0Y">
    <property type="taxonomic scope" value="Bacteria"/>
</dbReference>
<evidence type="ECO:0000313" key="3">
    <source>
        <dbReference type="Proteomes" id="UP000029015"/>
    </source>
</evidence>
<protein>
    <recommendedName>
        <fullName evidence="1">IrrE N-terminal-like domain-containing protein</fullName>
    </recommendedName>
</protein>
<dbReference type="AlphaFoldDB" id="A0A086Z1K6"/>
<dbReference type="RefSeq" id="WP_051905335.1">
    <property type="nucleotide sequence ID" value="NZ_CP011786.1"/>
</dbReference>
<dbReference type="InterPro" id="IPR010359">
    <property type="entry name" value="IrrE_HExxH"/>
</dbReference>
<dbReference type="PATRIC" id="fig|1437605.7.peg.856"/>
<name>A0A086Z1K6_9BIFI</name>
<evidence type="ECO:0000313" key="2">
    <source>
        <dbReference type="EMBL" id="KFI40406.1"/>
    </source>
</evidence>
<sequence>MPKIEDLFAQADQMGLSVQEVYLPTGCQGIYNDKTKMICLDPRMNQRQQLCTLQHELIHAEHGDQGCGQSTLMRKAECRTRRETARRLVTTLEYKIAETEYEGQPWRMACELGVTVQVLKDYQRFLDECAMAAPLRNRWCDDLYAC</sequence>
<dbReference type="EMBL" id="JGYK01000001">
    <property type="protein sequence ID" value="KFI40406.1"/>
    <property type="molecule type" value="Genomic_DNA"/>
</dbReference>
<gene>
    <name evidence="2" type="ORF">BACT_1108</name>
</gene>
<reference evidence="2 3" key="1">
    <citation type="submission" date="2014-03" db="EMBL/GenBank/DDBJ databases">
        <title>Genomics of Bifidobacteria.</title>
        <authorList>
            <person name="Ventura M."/>
            <person name="Milani C."/>
            <person name="Lugli G.A."/>
        </authorList>
    </citation>
    <scope>NUCLEOTIDE SEQUENCE [LARGE SCALE GENOMIC DNA]</scope>
    <source>
        <strain evidence="2 3">DSM 22766</strain>
    </source>
</reference>
<comment type="caution">
    <text evidence="2">The sequence shown here is derived from an EMBL/GenBank/DDBJ whole genome shotgun (WGS) entry which is preliminary data.</text>
</comment>
<organism evidence="2 3">
    <name type="scientific">Bifidobacterium actinocoloniiforme DSM 22766</name>
    <dbReference type="NCBI Taxonomy" id="1437605"/>
    <lineage>
        <taxon>Bacteria</taxon>
        <taxon>Bacillati</taxon>
        <taxon>Actinomycetota</taxon>
        <taxon>Actinomycetes</taxon>
        <taxon>Bifidobacteriales</taxon>
        <taxon>Bifidobacteriaceae</taxon>
        <taxon>Bifidobacterium</taxon>
    </lineage>
</organism>
<keyword evidence="3" id="KW-1185">Reference proteome</keyword>
<dbReference type="OrthoDB" id="4727201at2"/>
<dbReference type="Proteomes" id="UP000029015">
    <property type="component" value="Unassembled WGS sequence"/>
</dbReference>